<name>W6MY19_9ASCO</name>
<feature type="compositionally biased region" description="Basic and acidic residues" evidence="1">
    <location>
        <begin position="14"/>
        <end position="33"/>
    </location>
</feature>
<dbReference type="GO" id="GO:0004864">
    <property type="term" value="F:protein phosphatase inhibitor activity"/>
    <property type="evidence" value="ECO:0007669"/>
    <property type="project" value="InterPro"/>
</dbReference>
<dbReference type="Pfam" id="PF04979">
    <property type="entry name" value="IPP-2"/>
    <property type="match status" value="1"/>
</dbReference>
<protein>
    <recommendedName>
        <fullName evidence="4">Protein GLC8</fullName>
    </recommendedName>
</protein>
<feature type="compositionally biased region" description="Acidic residues" evidence="1">
    <location>
        <begin position="157"/>
        <end position="173"/>
    </location>
</feature>
<feature type="compositionally biased region" description="Basic and acidic residues" evidence="1">
    <location>
        <begin position="92"/>
        <end position="101"/>
    </location>
</feature>
<gene>
    <name evidence="2" type="ORF">KUCA_T00005859001</name>
</gene>
<evidence type="ECO:0000313" key="2">
    <source>
        <dbReference type="EMBL" id="CDK29865.1"/>
    </source>
</evidence>
<feature type="region of interest" description="Disordered" evidence="1">
    <location>
        <begin position="1"/>
        <end position="33"/>
    </location>
</feature>
<dbReference type="PANTHER" id="PTHR12398">
    <property type="entry name" value="PROTEIN PHOSPHATASE INHIBITOR"/>
    <property type="match status" value="1"/>
</dbReference>
<dbReference type="HOGENOM" id="CLU_070379_1_0_1"/>
<proteinExistence type="predicted"/>
<dbReference type="RefSeq" id="XP_022461848.1">
    <property type="nucleotide sequence ID" value="XM_022603274.1"/>
</dbReference>
<reference evidence="2" key="1">
    <citation type="submission" date="2013-12" db="EMBL/GenBank/DDBJ databases">
        <authorList>
            <person name="Genoscope - CEA"/>
        </authorList>
    </citation>
    <scope>NUCLEOTIDE SEQUENCE</scope>
    <source>
        <strain evidence="2">CBS 1993</strain>
    </source>
</reference>
<dbReference type="STRING" id="1382522.W6MY19"/>
<dbReference type="Proteomes" id="UP000019384">
    <property type="component" value="Unassembled WGS sequence"/>
</dbReference>
<reference evidence="2" key="2">
    <citation type="submission" date="2014-02" db="EMBL/GenBank/DDBJ databases">
        <title>Complete DNA sequence of /Kuraishia capsulata/ illustrates novel genomic features among budding yeasts (/Saccharomycotina/).</title>
        <authorList>
            <person name="Morales L."/>
            <person name="Noel B."/>
            <person name="Porcel B."/>
            <person name="Marcet-Houben M."/>
            <person name="Hullo M-F."/>
            <person name="Sacerdot C."/>
            <person name="Tekaia F."/>
            <person name="Leh-Louis V."/>
            <person name="Despons L."/>
            <person name="Khanna V."/>
            <person name="Aury J-M."/>
            <person name="Barbe V."/>
            <person name="Couloux A."/>
            <person name="Labadie K."/>
            <person name="Pelletier E."/>
            <person name="Souciet J-L."/>
            <person name="Boekhout T."/>
            <person name="Gabaldon T."/>
            <person name="Wincker P."/>
            <person name="Dujon B."/>
        </authorList>
    </citation>
    <scope>NUCLEOTIDE SEQUENCE</scope>
    <source>
        <strain evidence="2">CBS 1993</strain>
    </source>
</reference>
<dbReference type="OrthoDB" id="551302at2759"/>
<dbReference type="AlphaFoldDB" id="W6MY19"/>
<dbReference type="EMBL" id="HG793131">
    <property type="protein sequence ID" value="CDK29865.1"/>
    <property type="molecule type" value="Genomic_DNA"/>
</dbReference>
<evidence type="ECO:0000256" key="1">
    <source>
        <dbReference type="SAM" id="MobiDB-lite"/>
    </source>
</evidence>
<sequence>MSEANQPRGILRNAPDRPTYKSPEGKTEVSDIDRKKVIENTMLNAKLTADSKEAKAILAEIADRKKNPSNSLNADHLQWDEKNLYQTEQEKNATMKIDEPKTPYQGGFDPNNDYYRTDNEDDLDDPGFTLGEPEVQLSEAPKMESLNGGTIIRDETQPEEEEEEGEEQEEEHEEPANLSAEEKHKRFEMMRKQHYHSKGNVLHQPLPAEDEEE</sequence>
<feature type="compositionally biased region" description="Basic and acidic residues" evidence="1">
    <location>
        <begin position="180"/>
        <end position="191"/>
    </location>
</feature>
<accession>W6MY19</accession>
<dbReference type="InterPro" id="IPR007062">
    <property type="entry name" value="PPI-2"/>
</dbReference>
<dbReference type="PANTHER" id="PTHR12398:SF20">
    <property type="entry name" value="PROTEIN PHOSPHATASE 1 REGULATORY INHIBITOR SUBUNIT 2"/>
    <property type="match status" value="1"/>
</dbReference>
<keyword evidence="3" id="KW-1185">Reference proteome</keyword>
<evidence type="ECO:0008006" key="4">
    <source>
        <dbReference type="Google" id="ProtNLM"/>
    </source>
</evidence>
<evidence type="ECO:0000313" key="3">
    <source>
        <dbReference type="Proteomes" id="UP000019384"/>
    </source>
</evidence>
<dbReference type="GO" id="GO:0009966">
    <property type="term" value="P:regulation of signal transduction"/>
    <property type="evidence" value="ECO:0007669"/>
    <property type="project" value="InterPro"/>
</dbReference>
<feature type="region of interest" description="Disordered" evidence="1">
    <location>
        <begin position="92"/>
        <end position="213"/>
    </location>
</feature>
<dbReference type="GeneID" id="34523236"/>
<organism evidence="2 3">
    <name type="scientific">Kuraishia capsulata CBS 1993</name>
    <dbReference type="NCBI Taxonomy" id="1382522"/>
    <lineage>
        <taxon>Eukaryota</taxon>
        <taxon>Fungi</taxon>
        <taxon>Dikarya</taxon>
        <taxon>Ascomycota</taxon>
        <taxon>Saccharomycotina</taxon>
        <taxon>Pichiomycetes</taxon>
        <taxon>Pichiales</taxon>
        <taxon>Pichiaceae</taxon>
        <taxon>Kuraishia</taxon>
    </lineage>
</organism>